<name>A0A2S6GYT2_9PSEU</name>
<evidence type="ECO:0000313" key="3">
    <source>
        <dbReference type="Proteomes" id="UP000239203"/>
    </source>
</evidence>
<dbReference type="CDD" id="cd02440">
    <property type="entry name" value="AdoMet_MTases"/>
    <property type="match status" value="1"/>
</dbReference>
<dbReference type="PANTHER" id="PTHR43861:SF1">
    <property type="entry name" value="TRANS-ACONITATE 2-METHYLTRANSFERASE"/>
    <property type="match status" value="1"/>
</dbReference>
<dbReference type="GO" id="GO:0032259">
    <property type="term" value="P:methylation"/>
    <property type="evidence" value="ECO:0007669"/>
    <property type="project" value="UniProtKB-KW"/>
</dbReference>
<evidence type="ECO:0000313" key="2">
    <source>
        <dbReference type="EMBL" id="PPK70326.1"/>
    </source>
</evidence>
<gene>
    <name evidence="2" type="ORF">CLV40_102238</name>
</gene>
<keyword evidence="3" id="KW-1185">Reference proteome</keyword>
<dbReference type="AlphaFoldDB" id="A0A2S6GYT2"/>
<dbReference type="GO" id="GO:0008168">
    <property type="term" value="F:methyltransferase activity"/>
    <property type="evidence" value="ECO:0007669"/>
    <property type="project" value="UniProtKB-KW"/>
</dbReference>
<comment type="caution">
    <text evidence="2">The sequence shown here is derived from an EMBL/GenBank/DDBJ whole genome shotgun (WGS) entry which is preliminary data.</text>
</comment>
<reference evidence="2 3" key="1">
    <citation type="submission" date="2018-02" db="EMBL/GenBank/DDBJ databases">
        <title>Genomic Encyclopedia of Archaeal and Bacterial Type Strains, Phase II (KMG-II): from individual species to whole genera.</title>
        <authorList>
            <person name="Goeker M."/>
        </authorList>
    </citation>
    <scope>NUCLEOTIDE SEQUENCE [LARGE SCALE GENOMIC DNA]</scope>
    <source>
        <strain evidence="2 3">YU 961-1</strain>
    </source>
</reference>
<dbReference type="Proteomes" id="UP000239203">
    <property type="component" value="Unassembled WGS sequence"/>
</dbReference>
<accession>A0A2S6GYT2</accession>
<keyword evidence="2" id="KW-0489">Methyltransferase</keyword>
<sequence>MITIMEFDSDTARMIAANEANWDARTPIHVASQFYDVPNRDPEVWFAEFEWDDLGDLAGRDVAHLQCHIGAETVAIAARGARVVGLDISAESVRAAREIAADKGVSVAYVHADVHDAAEALGRERFDVVYTGKGALCYVPDLAAWAEQVAALLRPGGQVYVVEFHPLLNALSPVPPPDGSEALLLRHDYLSGRGPVERDASRTYTDGPELTVAKVSYEWQHGLGDVVNALVDAGLRITRLRETEQLPWPRWSTMTSDGGWFALPEEAPRLPFIYALQAVR</sequence>
<proteinExistence type="predicted"/>
<evidence type="ECO:0000259" key="1">
    <source>
        <dbReference type="Pfam" id="PF08242"/>
    </source>
</evidence>
<dbReference type="InterPro" id="IPR013217">
    <property type="entry name" value="Methyltransf_12"/>
</dbReference>
<dbReference type="Gene3D" id="3.40.50.150">
    <property type="entry name" value="Vaccinia Virus protein VP39"/>
    <property type="match status" value="1"/>
</dbReference>
<dbReference type="PANTHER" id="PTHR43861">
    <property type="entry name" value="TRANS-ACONITATE 2-METHYLTRANSFERASE-RELATED"/>
    <property type="match status" value="1"/>
</dbReference>
<dbReference type="SUPFAM" id="SSF53335">
    <property type="entry name" value="S-adenosyl-L-methionine-dependent methyltransferases"/>
    <property type="match status" value="1"/>
</dbReference>
<dbReference type="Pfam" id="PF08242">
    <property type="entry name" value="Methyltransf_12"/>
    <property type="match status" value="1"/>
</dbReference>
<organism evidence="2 3">
    <name type="scientific">Actinokineospora auranticolor</name>
    <dbReference type="NCBI Taxonomy" id="155976"/>
    <lineage>
        <taxon>Bacteria</taxon>
        <taxon>Bacillati</taxon>
        <taxon>Actinomycetota</taxon>
        <taxon>Actinomycetes</taxon>
        <taxon>Pseudonocardiales</taxon>
        <taxon>Pseudonocardiaceae</taxon>
        <taxon>Actinokineospora</taxon>
    </lineage>
</organism>
<protein>
    <submittedName>
        <fullName evidence="2">Methyltransferase family protein</fullName>
    </submittedName>
</protein>
<dbReference type="InterPro" id="IPR029063">
    <property type="entry name" value="SAM-dependent_MTases_sf"/>
</dbReference>
<feature type="domain" description="Methyltransferase type 12" evidence="1">
    <location>
        <begin position="65"/>
        <end position="158"/>
    </location>
</feature>
<keyword evidence="2" id="KW-0808">Transferase</keyword>
<dbReference type="EMBL" id="PTIX01000002">
    <property type="protein sequence ID" value="PPK70326.1"/>
    <property type="molecule type" value="Genomic_DNA"/>
</dbReference>